<keyword evidence="3" id="KW-1185">Reference proteome</keyword>
<dbReference type="Proteomes" id="UP001357485">
    <property type="component" value="Unassembled WGS sequence"/>
</dbReference>
<evidence type="ECO:0000313" key="3">
    <source>
        <dbReference type="Proteomes" id="UP001357485"/>
    </source>
</evidence>
<accession>A0ABR0ITR3</accession>
<sequence>PARTRRRRPAKGRKNAIKPVEVSKEAEEEQTGNDAEELGEFVDVWLHRKHSESKGNVNADSLTTKYLAAEIFTSLPPELRTLSYAALQNDAALRAKYEEPLPTSTLESISSPLPVSVVDSLSSYGLLPATTDLSHFLGPVISDYVTSTTAAPHEYAPQTCRASA</sequence>
<proteinExistence type="predicted"/>
<feature type="region of interest" description="Disordered" evidence="1">
    <location>
        <begin position="1"/>
        <end position="35"/>
    </location>
</feature>
<organism evidence="2 3">
    <name type="scientific">Cryomyces antarcticus</name>
    <dbReference type="NCBI Taxonomy" id="329879"/>
    <lineage>
        <taxon>Eukaryota</taxon>
        <taxon>Fungi</taxon>
        <taxon>Dikarya</taxon>
        <taxon>Ascomycota</taxon>
        <taxon>Pezizomycotina</taxon>
        <taxon>Dothideomycetes</taxon>
        <taxon>Dothideomycetes incertae sedis</taxon>
        <taxon>Cryomyces</taxon>
    </lineage>
</organism>
<dbReference type="EMBL" id="JAVRRA010028117">
    <property type="protein sequence ID" value="KAK5045727.1"/>
    <property type="molecule type" value="Genomic_DNA"/>
</dbReference>
<feature type="compositionally biased region" description="Basic residues" evidence="1">
    <location>
        <begin position="1"/>
        <end position="16"/>
    </location>
</feature>
<evidence type="ECO:0000256" key="1">
    <source>
        <dbReference type="SAM" id="MobiDB-lite"/>
    </source>
</evidence>
<gene>
    <name evidence="2" type="ORF">LTR16_011369</name>
</gene>
<name>A0ABR0ITR3_9PEZI</name>
<reference evidence="2 3" key="1">
    <citation type="submission" date="2023-08" db="EMBL/GenBank/DDBJ databases">
        <title>Black Yeasts Isolated from many extreme environments.</title>
        <authorList>
            <person name="Coleine C."/>
            <person name="Stajich J.E."/>
            <person name="Selbmann L."/>
        </authorList>
    </citation>
    <scope>NUCLEOTIDE SEQUENCE [LARGE SCALE GENOMIC DNA]</scope>
    <source>
        <strain evidence="2 3">CCFEE 536</strain>
    </source>
</reference>
<feature type="compositionally biased region" description="Acidic residues" evidence="1">
    <location>
        <begin position="26"/>
        <end position="35"/>
    </location>
</feature>
<protein>
    <submittedName>
        <fullName evidence="2">Uncharacterized protein</fullName>
    </submittedName>
</protein>
<feature type="non-terminal residue" evidence="2">
    <location>
        <position position="1"/>
    </location>
</feature>
<evidence type="ECO:0000313" key="2">
    <source>
        <dbReference type="EMBL" id="KAK5045727.1"/>
    </source>
</evidence>
<feature type="non-terminal residue" evidence="2">
    <location>
        <position position="164"/>
    </location>
</feature>
<comment type="caution">
    <text evidence="2">The sequence shown here is derived from an EMBL/GenBank/DDBJ whole genome shotgun (WGS) entry which is preliminary data.</text>
</comment>